<keyword evidence="5" id="KW-1185">Reference proteome</keyword>
<dbReference type="EMBL" id="CM000950">
    <property type="protein sequence ID" value="EFH31722.1"/>
    <property type="molecule type" value="Genomic_DNA"/>
</dbReference>
<keyword evidence="2" id="KW-1278">Translocase</keyword>
<dbReference type="InterPro" id="IPR027417">
    <property type="entry name" value="P-loop_NTPase"/>
</dbReference>
<evidence type="ECO:0000313" key="4">
    <source>
        <dbReference type="EMBL" id="EFH31722.1"/>
    </source>
</evidence>
<evidence type="ECO:0000256" key="2">
    <source>
        <dbReference type="ARBA" id="ARBA00022967"/>
    </source>
</evidence>
<evidence type="ECO:0000256" key="1">
    <source>
        <dbReference type="ARBA" id="ARBA00022448"/>
    </source>
</evidence>
<reference evidence="5" key="1">
    <citation type="submission" date="2008-02" db="EMBL/GenBank/DDBJ databases">
        <authorList>
            <consortium name="The Broad Institute Genome Sequencing Platform"/>
            <person name="Fischbach M."/>
            <person name="Ward D."/>
            <person name="Young S."/>
            <person name="Jaffe D."/>
            <person name="Gnerre S."/>
            <person name="Berlin A."/>
            <person name="Heiman D."/>
            <person name="Hepburn T."/>
            <person name="Sykes S."/>
            <person name="Alvarado L."/>
            <person name="Kodira C.D."/>
            <person name="Straight P."/>
            <person name="Clardy J."/>
            <person name="Hung D."/>
            <person name="Kolter R."/>
            <person name="Mekalanos J."/>
            <person name="Walker S."/>
            <person name="Walsh C.T."/>
            <person name="Lander E."/>
            <person name="Galagan J."/>
            <person name="Nusbaum C."/>
            <person name="Birren B."/>
        </authorList>
    </citation>
    <scope>NUCLEOTIDE SEQUENCE [LARGE SCALE GENOMIC DNA]</scope>
    <source>
        <strain evidence="5">ATCC 25486 / DSM 40338 / CBS 914.69 / JCM 4507 / NBRC 13074 / NRRL 2958 / 5647</strain>
    </source>
</reference>
<reference evidence="5" key="2">
    <citation type="submission" date="2009-10" db="EMBL/GenBank/DDBJ databases">
        <title>The genome sequence of Streptomyces pristinaespiralis strain ATCC 25486.</title>
        <authorList>
            <consortium name="The Broad Institute Genome Sequencing Platform"/>
            <consortium name="Broad Institute Microbial Sequencing Center"/>
            <person name="Fischbach M."/>
            <person name="Godfrey P."/>
            <person name="Ward D."/>
            <person name="Young S."/>
            <person name="Zeng Q."/>
            <person name="Koehrsen M."/>
            <person name="Alvarado L."/>
            <person name="Berlin A.M."/>
            <person name="Bochicchio J."/>
            <person name="Borenstein D."/>
            <person name="Chapman S.B."/>
            <person name="Chen Z."/>
            <person name="Engels R."/>
            <person name="Freedman E."/>
            <person name="Gellesch M."/>
            <person name="Goldberg J."/>
            <person name="Griggs A."/>
            <person name="Gujja S."/>
            <person name="Heilman E.R."/>
            <person name="Heiman D.I."/>
            <person name="Hepburn T.A."/>
            <person name="Howarth C."/>
            <person name="Jen D."/>
            <person name="Larson L."/>
            <person name="Lewis B."/>
            <person name="Mehta T."/>
            <person name="Park D."/>
            <person name="Pearson M."/>
            <person name="Richards J."/>
            <person name="Roberts A."/>
            <person name="Saif S."/>
            <person name="Shea T.D."/>
            <person name="Shenoy N."/>
            <person name="Sisk P."/>
            <person name="Stolte C."/>
            <person name="Sykes S.N."/>
            <person name="Thomson T."/>
            <person name="Walk T."/>
            <person name="White J."/>
            <person name="Yandava C."/>
            <person name="Straight P."/>
            <person name="Clardy J."/>
            <person name="Hung D."/>
            <person name="Kolter R."/>
            <person name="Mekalanos J."/>
            <person name="Walker S."/>
            <person name="Walsh C.T."/>
            <person name="Wieland-Brown L.C."/>
            <person name="Haas B."/>
            <person name="Nusbaum C."/>
            <person name="Birren B."/>
        </authorList>
    </citation>
    <scope>NUCLEOTIDE SEQUENCE [LARGE SCALE GENOMIC DNA]</scope>
    <source>
        <strain evidence="5">ATCC 25486 / DSM 40338 / CBS 914.69 / JCM 4507 / NBRC 13074 / NRRL 2958 / 5647</strain>
    </source>
</reference>
<gene>
    <name evidence="4" type="ORF">SSDG_06972</name>
</gene>
<dbReference type="PANTHER" id="PTHR42794">
    <property type="entry name" value="HEMIN IMPORT ATP-BINDING PROTEIN HMUV"/>
    <property type="match status" value="1"/>
</dbReference>
<dbReference type="SUPFAM" id="SSF52540">
    <property type="entry name" value="P-loop containing nucleoside triphosphate hydrolases"/>
    <property type="match status" value="1"/>
</dbReference>
<name>D6X866_STRE2</name>
<accession>D6X866</accession>
<sequence>MPVSRPTVPTSAISVPDVPFARTSRPLVEVRGLCVRLGAKDVLRDVAMPVRAGEILALAGLDGAGNSALLAAMAGGSVLPQSAELPFPGAVEDAVRMGRAPWSGTPGEDEDDAAVAAAAAATERVCRQPVEGLRHPRTGCRSSCRNARREPGRPGADGPGGAASPGRRPGACSAFQRHRPSARSRCGRCIRSRRPACHGPR</sequence>
<evidence type="ECO:0000313" key="5">
    <source>
        <dbReference type="Proteomes" id="UP000002805"/>
    </source>
</evidence>
<dbReference type="AlphaFoldDB" id="D6X866"/>
<evidence type="ECO:0000256" key="3">
    <source>
        <dbReference type="SAM" id="MobiDB-lite"/>
    </source>
</evidence>
<protein>
    <submittedName>
        <fullName evidence="4">Predicted protein</fullName>
    </submittedName>
</protein>
<proteinExistence type="predicted"/>
<feature type="region of interest" description="Disordered" evidence="3">
    <location>
        <begin position="137"/>
        <end position="179"/>
    </location>
</feature>
<dbReference type="Gene3D" id="3.40.50.300">
    <property type="entry name" value="P-loop containing nucleotide triphosphate hydrolases"/>
    <property type="match status" value="1"/>
</dbReference>
<organism evidence="4 5">
    <name type="scientific">Streptomyces pristinaespiralis (strain ATCC 25486 / DSM 40338 / CBS 914.69 / JCM 4507 / KCC S-0507 / NBRC 13074 / NRRL 2958 / 5647)</name>
    <dbReference type="NCBI Taxonomy" id="457429"/>
    <lineage>
        <taxon>Bacteria</taxon>
        <taxon>Bacillati</taxon>
        <taxon>Actinomycetota</taxon>
        <taxon>Actinomycetes</taxon>
        <taxon>Kitasatosporales</taxon>
        <taxon>Streptomycetaceae</taxon>
        <taxon>Streptomyces</taxon>
    </lineage>
</organism>
<dbReference type="Proteomes" id="UP000002805">
    <property type="component" value="Chromosome"/>
</dbReference>
<dbReference type="PANTHER" id="PTHR42794:SF1">
    <property type="entry name" value="HEMIN IMPORT ATP-BINDING PROTEIN HMUV"/>
    <property type="match status" value="1"/>
</dbReference>
<keyword evidence="1" id="KW-0813">Transport</keyword>
<dbReference type="HOGENOM" id="CLU_1359772_0_0_11"/>